<dbReference type="SUPFAM" id="SSF51735">
    <property type="entry name" value="NAD(P)-binding Rossmann-fold domains"/>
    <property type="match status" value="1"/>
</dbReference>
<feature type="active site" description="Nucleophile" evidence="8">
    <location>
        <position position="311"/>
    </location>
</feature>
<feature type="binding site" evidence="8">
    <location>
        <position position="225"/>
    </location>
    <ligand>
        <name>S-adenosyl-L-methionine</name>
        <dbReference type="ChEBI" id="CHEBI:59789"/>
    </ligand>
</feature>
<comment type="similarity">
    <text evidence="1">Belongs to the short-chain dehydrogenases/reductases (SDR) family.</text>
</comment>
<dbReference type="GO" id="GO:0016491">
    <property type="term" value="F:oxidoreductase activity"/>
    <property type="evidence" value="ECO:0007669"/>
    <property type="project" value="UniProtKB-KW"/>
</dbReference>
<dbReference type="GO" id="GO:0003723">
    <property type="term" value="F:RNA binding"/>
    <property type="evidence" value="ECO:0007669"/>
    <property type="project" value="UniProtKB-UniRule"/>
</dbReference>
<feature type="binding site" evidence="8">
    <location>
        <position position="192"/>
    </location>
    <ligand>
        <name>S-adenosyl-L-methionine</name>
        <dbReference type="ChEBI" id="CHEBI:59789"/>
    </ligand>
</feature>
<dbReference type="GO" id="GO:0008168">
    <property type="term" value="F:methyltransferase activity"/>
    <property type="evidence" value="ECO:0007669"/>
    <property type="project" value="UniProtKB-KW"/>
</dbReference>
<evidence type="ECO:0000256" key="4">
    <source>
        <dbReference type="ARBA" id="ARBA00022691"/>
    </source>
</evidence>
<gene>
    <name evidence="10" type="ORF">OHC33_008997</name>
</gene>
<dbReference type="SUPFAM" id="SSF53335">
    <property type="entry name" value="S-adenosyl-L-methionine-dependent methyltransferases"/>
    <property type="match status" value="1"/>
</dbReference>
<dbReference type="InterPro" id="IPR049560">
    <property type="entry name" value="MeTrfase_RsmB-F_NOP2_cat"/>
</dbReference>
<dbReference type="AlphaFoldDB" id="A0AAN8F2N8"/>
<dbReference type="FunFam" id="3.40.50.720:FF:000084">
    <property type="entry name" value="Short-chain dehydrogenase reductase"/>
    <property type="match status" value="1"/>
</dbReference>
<evidence type="ECO:0000313" key="10">
    <source>
        <dbReference type="EMBL" id="KAK5950036.1"/>
    </source>
</evidence>
<name>A0AAN8F2N8_9EURO</name>
<proteinExistence type="inferred from homology"/>
<feature type="domain" description="SAM-dependent MTase RsmB/NOP-type" evidence="9">
    <location>
        <begin position="128"/>
        <end position="396"/>
    </location>
</feature>
<dbReference type="Pfam" id="PF01189">
    <property type="entry name" value="Methyltr_RsmB-F"/>
    <property type="match status" value="1"/>
</dbReference>
<evidence type="ECO:0000259" key="9">
    <source>
        <dbReference type="PROSITE" id="PS51686"/>
    </source>
</evidence>
<dbReference type="InterPro" id="IPR001678">
    <property type="entry name" value="MeTrfase_RsmB-F_NOP2_dom"/>
</dbReference>
<organism evidence="10 11">
    <name type="scientific">Knufia fluminis</name>
    <dbReference type="NCBI Taxonomy" id="191047"/>
    <lineage>
        <taxon>Eukaryota</taxon>
        <taxon>Fungi</taxon>
        <taxon>Dikarya</taxon>
        <taxon>Ascomycota</taxon>
        <taxon>Pezizomycotina</taxon>
        <taxon>Eurotiomycetes</taxon>
        <taxon>Chaetothyriomycetidae</taxon>
        <taxon>Chaetothyriales</taxon>
        <taxon>Trichomeriaceae</taxon>
        <taxon>Knufia</taxon>
    </lineage>
</organism>
<evidence type="ECO:0000313" key="11">
    <source>
        <dbReference type="Proteomes" id="UP001316803"/>
    </source>
</evidence>
<dbReference type="PROSITE" id="PS51686">
    <property type="entry name" value="SAM_MT_RSMB_NOP"/>
    <property type="match status" value="1"/>
</dbReference>
<evidence type="ECO:0000256" key="2">
    <source>
        <dbReference type="ARBA" id="ARBA00022603"/>
    </source>
</evidence>
<comment type="caution">
    <text evidence="10">The sequence shown here is derived from an EMBL/GenBank/DDBJ whole genome shotgun (WGS) entry which is preliminary data.</text>
</comment>
<feature type="binding site" evidence="8">
    <location>
        <position position="248"/>
    </location>
    <ligand>
        <name>S-adenosyl-L-methionine</name>
        <dbReference type="ChEBI" id="CHEBI:59789"/>
    </ligand>
</feature>
<reference evidence="10 11" key="1">
    <citation type="submission" date="2022-12" db="EMBL/GenBank/DDBJ databases">
        <title>Genomic features and morphological characterization of a novel Knufia sp. strain isolated from spacecraft assembly facility.</title>
        <authorList>
            <person name="Teixeira M."/>
            <person name="Chander A.M."/>
            <person name="Stajich J.E."/>
            <person name="Venkateswaran K."/>
        </authorList>
    </citation>
    <scope>NUCLEOTIDE SEQUENCE [LARGE SCALE GENOMIC DNA]</scope>
    <source>
        <strain evidence="10 11">FJI-L2-BK-P2</strain>
    </source>
</reference>
<keyword evidence="2 8" id="KW-0489">Methyltransferase</keyword>
<dbReference type="CDD" id="cd05233">
    <property type="entry name" value="SDR_c"/>
    <property type="match status" value="1"/>
</dbReference>
<keyword evidence="11" id="KW-1185">Reference proteome</keyword>
<evidence type="ECO:0000256" key="1">
    <source>
        <dbReference type="ARBA" id="ARBA00006484"/>
    </source>
</evidence>
<dbReference type="InterPro" id="IPR036291">
    <property type="entry name" value="NAD(P)-bd_dom_sf"/>
</dbReference>
<accession>A0AAN8F2N8</accession>
<dbReference type="InterPro" id="IPR002347">
    <property type="entry name" value="SDR_fam"/>
</dbReference>
<dbReference type="Gene3D" id="6.20.240.40">
    <property type="match status" value="1"/>
</dbReference>
<dbReference type="GO" id="GO:0032259">
    <property type="term" value="P:methylation"/>
    <property type="evidence" value="ECO:0007669"/>
    <property type="project" value="UniProtKB-KW"/>
</dbReference>
<protein>
    <recommendedName>
        <fullName evidence="9">SAM-dependent MTase RsmB/NOP-type domain-containing protein</fullName>
    </recommendedName>
</protein>
<dbReference type="InterPro" id="IPR029063">
    <property type="entry name" value="SAM-dependent_MTases_sf"/>
</dbReference>
<keyword evidence="3 8" id="KW-0808">Transferase</keyword>
<dbReference type="Gene3D" id="3.40.50.720">
    <property type="entry name" value="NAD(P)-binding Rossmann-like Domain"/>
    <property type="match status" value="1"/>
</dbReference>
<dbReference type="Proteomes" id="UP001316803">
    <property type="component" value="Unassembled WGS sequence"/>
</dbReference>
<keyword evidence="4 8" id="KW-0949">S-adenosyl-L-methionine</keyword>
<keyword evidence="7" id="KW-0560">Oxidoreductase</keyword>
<dbReference type="EMBL" id="JAKLMC020000030">
    <property type="protein sequence ID" value="KAK5950036.1"/>
    <property type="molecule type" value="Genomic_DNA"/>
</dbReference>
<keyword evidence="5" id="KW-0521">NADP</keyword>
<dbReference type="Gene3D" id="3.40.50.150">
    <property type="entry name" value="Vaccinia Virus protein VP39"/>
    <property type="match status" value="1"/>
</dbReference>
<dbReference type="Pfam" id="PF13561">
    <property type="entry name" value="adh_short_C2"/>
    <property type="match status" value="1"/>
</dbReference>
<dbReference type="PRINTS" id="PR00080">
    <property type="entry name" value="SDRFAMILY"/>
</dbReference>
<keyword evidence="6 8" id="KW-0694">RNA-binding</keyword>
<feature type="binding site" evidence="8">
    <location>
        <begin position="150"/>
        <end position="156"/>
    </location>
    <ligand>
        <name>S-adenosyl-L-methionine</name>
        <dbReference type="ChEBI" id="CHEBI:59789"/>
    </ligand>
</feature>
<comment type="similarity">
    <text evidence="8">Belongs to the class I-like SAM-binding methyltransferase superfamily. RsmB/NOP family.</text>
</comment>
<dbReference type="PANTHER" id="PTHR24321">
    <property type="entry name" value="DEHYDROGENASES, SHORT CHAIN"/>
    <property type="match status" value="1"/>
</dbReference>
<dbReference type="PANTHER" id="PTHR24321:SF12">
    <property type="entry name" value="SHORT-CHAIN DEHYDROGENASE_REDUCTASE FAMILY, PUTATIVE (AFU_ORTHOLOGUE AFUA_5G14340)-RELATED"/>
    <property type="match status" value="1"/>
</dbReference>
<evidence type="ECO:0000256" key="8">
    <source>
        <dbReference type="PROSITE-ProRule" id="PRU01023"/>
    </source>
</evidence>
<dbReference type="PRINTS" id="PR00081">
    <property type="entry name" value="GDHRDH"/>
</dbReference>
<evidence type="ECO:0000256" key="7">
    <source>
        <dbReference type="ARBA" id="ARBA00023002"/>
    </source>
</evidence>
<evidence type="ECO:0000256" key="3">
    <source>
        <dbReference type="ARBA" id="ARBA00022679"/>
    </source>
</evidence>
<evidence type="ECO:0000256" key="5">
    <source>
        <dbReference type="ARBA" id="ARBA00022857"/>
    </source>
</evidence>
<evidence type="ECO:0000256" key="6">
    <source>
        <dbReference type="ARBA" id="ARBA00022884"/>
    </source>
</evidence>
<sequence length="653" mass="70514">MPNVKSTKVLQKRSDAALESFHKYYAGLWGEDRWHKSLFPALIESTRYCALVNRFASFSEVQALLRPLPEDKLLEIGPVLTATSSAEVATAVTYPIVLHSSTERSFPTPLNVSSAEPTSRISSHWNLDLASVLAAAMLQARPGEQVLDLCAAPGGKSIVLAQMLWPGLHADAPATDSEGTTSMTRTCLHSNESDRTRHKRLEANMQSYLPSRLFTDSAVRVVRIDASEKSALHELPLGAGGYDKVLLDAPCSSERHIIHAHLKASTAGQIAEELANWKASHTKTLAKTQAALLMTALKAVKLGGKVLYATCSISREENDDVIERTIEAVKRKHKNNTGPGQSSWEIKIDTTFEPGPESKSLVASMTESTKYGRIALPDHVVGGRWGPLYFCLMQKVPYKSKTESIGRATALAFVHAGCTRLSLADLNQKGLEETREQLSSISPEVKVILTIGDIVETTFADGLVDATVAEFGRLDYAVNAAGTIGPWANSQQLKLEDADRVMNVNYRGTFLCGRAEVRAMLKNEPAGPDDIPGQRGAIVHIASGLSSVGREGAPAYCASKGAVVQLARADALDYSRDGIRINCVCPGLTETPLSTNHNDPAMIKALEPVAALHPMGRWGRPREIADAAVFLCSMRASFIQGHALAVDGGYLAM</sequence>